<evidence type="ECO:0000313" key="2">
    <source>
        <dbReference type="WBParaSite" id="nRc.2.0.1.t27204-RA"/>
    </source>
</evidence>
<name>A0A915JLX2_ROMCU</name>
<dbReference type="Proteomes" id="UP000887565">
    <property type="component" value="Unplaced"/>
</dbReference>
<proteinExistence type="predicted"/>
<protein>
    <submittedName>
        <fullName evidence="2">Uncharacterized protein</fullName>
    </submittedName>
</protein>
<accession>A0A915JLX2</accession>
<reference evidence="2" key="1">
    <citation type="submission" date="2022-11" db="UniProtKB">
        <authorList>
            <consortium name="WormBaseParasite"/>
        </authorList>
    </citation>
    <scope>IDENTIFICATION</scope>
</reference>
<dbReference type="WBParaSite" id="nRc.2.0.1.t27204-RA">
    <property type="protein sequence ID" value="nRc.2.0.1.t27204-RA"/>
    <property type="gene ID" value="nRc.2.0.1.g27204"/>
</dbReference>
<dbReference type="AlphaFoldDB" id="A0A915JLX2"/>
<sequence>METRATCNMYNHDSFLFLKTEIAILDTVSTRNEYNGKVDVVVQYCPIIVASTKSGERNLDQAVDGNRPTMMITITIQQCAKIQ</sequence>
<evidence type="ECO:0000313" key="1">
    <source>
        <dbReference type="Proteomes" id="UP000887565"/>
    </source>
</evidence>
<keyword evidence="1" id="KW-1185">Reference proteome</keyword>
<organism evidence="1 2">
    <name type="scientific">Romanomermis culicivorax</name>
    <name type="common">Nematode worm</name>
    <dbReference type="NCBI Taxonomy" id="13658"/>
    <lineage>
        <taxon>Eukaryota</taxon>
        <taxon>Metazoa</taxon>
        <taxon>Ecdysozoa</taxon>
        <taxon>Nematoda</taxon>
        <taxon>Enoplea</taxon>
        <taxon>Dorylaimia</taxon>
        <taxon>Mermithida</taxon>
        <taxon>Mermithoidea</taxon>
        <taxon>Mermithidae</taxon>
        <taxon>Romanomermis</taxon>
    </lineage>
</organism>